<dbReference type="CDD" id="cd00093">
    <property type="entry name" value="HTH_XRE"/>
    <property type="match status" value="1"/>
</dbReference>
<protein>
    <submittedName>
        <fullName evidence="2">Helix-turn-helix domain protein</fullName>
    </submittedName>
</protein>
<dbReference type="Proteomes" id="UP000031488">
    <property type="component" value="Unassembled WGS sequence"/>
</dbReference>
<dbReference type="SUPFAM" id="SSF47413">
    <property type="entry name" value="lambda repressor-like DNA-binding domains"/>
    <property type="match status" value="1"/>
</dbReference>
<dbReference type="PATRIC" id="fig|1703.6.peg.1791"/>
<dbReference type="Gene3D" id="3.30.450.180">
    <property type="match status" value="1"/>
</dbReference>
<dbReference type="InterPro" id="IPR041413">
    <property type="entry name" value="MLTR_LBD"/>
</dbReference>
<name>A0A0B9A9P4_BRELN</name>
<evidence type="ECO:0000313" key="2">
    <source>
        <dbReference type="EMBL" id="KHS52253.1"/>
    </source>
</evidence>
<sequence length="301" mass="33418">MLCRSRDKLSLAAVGQQADNGAMTDRSGLADFLRRRRESLRPEDVGVGTTVRRRTPGLRREEVAMLAGVSVDYYSRLEQGRGATPSAGVVSAVARALQCDRDQRDHLLHLAGHPVPPRSSDGHIRPGLIAVANRLVDVPAVVVTDLGEVVWRNPMGRALFGDLPEEPGRERNLIWKWFEDPESRPMPEEDWDRISATHVSDLRATYAKRSGDRRVREFIADLIDISEEFAGLWERHDVAVRHSDIKAIAHKDVGRLDFRCEVLLTPDDDISLLVFLPLEGTETAGRLELLGVVGTQTLASG</sequence>
<evidence type="ECO:0000313" key="3">
    <source>
        <dbReference type="Proteomes" id="UP000031488"/>
    </source>
</evidence>
<dbReference type="Pfam" id="PF17765">
    <property type="entry name" value="MLTR_LBD"/>
    <property type="match status" value="1"/>
</dbReference>
<dbReference type="EMBL" id="JTJZ01000019">
    <property type="protein sequence ID" value="KHS52253.1"/>
    <property type="molecule type" value="Genomic_DNA"/>
</dbReference>
<dbReference type="PANTHER" id="PTHR35010">
    <property type="entry name" value="BLL4672 PROTEIN-RELATED"/>
    <property type="match status" value="1"/>
</dbReference>
<dbReference type="InterPro" id="IPR001387">
    <property type="entry name" value="Cro/C1-type_HTH"/>
</dbReference>
<comment type="caution">
    <text evidence="2">The sequence shown here is derived from an EMBL/GenBank/DDBJ whole genome shotgun (WGS) entry which is preliminary data.</text>
</comment>
<gene>
    <name evidence="2" type="ORF">AE0388_1903</name>
</gene>
<dbReference type="Gene3D" id="1.10.260.40">
    <property type="entry name" value="lambda repressor-like DNA-binding domains"/>
    <property type="match status" value="1"/>
</dbReference>
<dbReference type="AlphaFoldDB" id="A0A0B9A9P4"/>
<proteinExistence type="predicted"/>
<organism evidence="2 3">
    <name type="scientific">Brevibacterium linens</name>
    <dbReference type="NCBI Taxonomy" id="1703"/>
    <lineage>
        <taxon>Bacteria</taxon>
        <taxon>Bacillati</taxon>
        <taxon>Actinomycetota</taxon>
        <taxon>Actinomycetes</taxon>
        <taxon>Micrococcales</taxon>
        <taxon>Brevibacteriaceae</taxon>
        <taxon>Brevibacterium</taxon>
    </lineage>
</organism>
<feature type="domain" description="HTH cro/C1-type" evidence="1">
    <location>
        <begin position="57"/>
        <end position="104"/>
    </location>
</feature>
<dbReference type="PANTHER" id="PTHR35010:SF2">
    <property type="entry name" value="BLL4672 PROTEIN"/>
    <property type="match status" value="1"/>
</dbReference>
<keyword evidence="3" id="KW-1185">Reference proteome</keyword>
<evidence type="ECO:0000259" key="1">
    <source>
        <dbReference type="PROSITE" id="PS50943"/>
    </source>
</evidence>
<dbReference type="PROSITE" id="PS50943">
    <property type="entry name" value="HTH_CROC1"/>
    <property type="match status" value="1"/>
</dbReference>
<dbReference type="GO" id="GO:0003677">
    <property type="term" value="F:DNA binding"/>
    <property type="evidence" value="ECO:0007669"/>
    <property type="project" value="InterPro"/>
</dbReference>
<accession>A0A0B9A9P4</accession>
<dbReference type="SMART" id="SM00530">
    <property type="entry name" value="HTH_XRE"/>
    <property type="match status" value="1"/>
</dbReference>
<dbReference type="Pfam" id="PF13560">
    <property type="entry name" value="HTH_31"/>
    <property type="match status" value="1"/>
</dbReference>
<dbReference type="InterPro" id="IPR010982">
    <property type="entry name" value="Lambda_DNA-bd_dom_sf"/>
</dbReference>
<reference evidence="2 3" key="1">
    <citation type="submission" date="2014-11" db="EMBL/GenBank/DDBJ databases">
        <title>Draft Genome Sequence of Brevibacterium linens AE038-8.</title>
        <authorList>
            <person name="Maizel D."/>
            <person name="Utturkar S.M."/>
            <person name="Brown S.D."/>
            <person name="Ferrero M."/>
            <person name="Rosen B.P."/>
        </authorList>
    </citation>
    <scope>NUCLEOTIDE SEQUENCE [LARGE SCALE GENOMIC DNA]</scope>
    <source>
        <strain evidence="2 3">AE038-8</strain>
    </source>
</reference>